<evidence type="ECO:0000256" key="1">
    <source>
        <dbReference type="SAM" id="Phobius"/>
    </source>
</evidence>
<sequence length="51" mass="5944">MLHRPLFFMLSIVLNFVFPYKSLLFFAPPSSLFAFVCGKMKKMAEFNLPNL</sequence>
<dbReference type="AlphaFoldDB" id="A0AAP0JHV4"/>
<comment type="caution">
    <text evidence="2">The sequence shown here is derived from an EMBL/GenBank/DDBJ whole genome shotgun (WGS) entry which is preliminary data.</text>
</comment>
<gene>
    <name evidence="2" type="ORF">Scep_012715</name>
</gene>
<keyword evidence="1" id="KW-1133">Transmembrane helix</keyword>
<keyword evidence="1" id="KW-0812">Transmembrane</keyword>
<accession>A0AAP0JHV4</accession>
<proteinExistence type="predicted"/>
<protein>
    <submittedName>
        <fullName evidence="2">Uncharacterized protein</fullName>
    </submittedName>
</protein>
<organism evidence="2 3">
    <name type="scientific">Stephania cephalantha</name>
    <dbReference type="NCBI Taxonomy" id="152367"/>
    <lineage>
        <taxon>Eukaryota</taxon>
        <taxon>Viridiplantae</taxon>
        <taxon>Streptophyta</taxon>
        <taxon>Embryophyta</taxon>
        <taxon>Tracheophyta</taxon>
        <taxon>Spermatophyta</taxon>
        <taxon>Magnoliopsida</taxon>
        <taxon>Ranunculales</taxon>
        <taxon>Menispermaceae</taxon>
        <taxon>Menispermoideae</taxon>
        <taxon>Cissampelideae</taxon>
        <taxon>Stephania</taxon>
    </lineage>
</organism>
<feature type="transmembrane region" description="Helical" evidence="1">
    <location>
        <begin position="6"/>
        <end position="36"/>
    </location>
</feature>
<keyword evidence="1" id="KW-0472">Membrane</keyword>
<evidence type="ECO:0000313" key="2">
    <source>
        <dbReference type="EMBL" id="KAK9133187.1"/>
    </source>
</evidence>
<evidence type="ECO:0000313" key="3">
    <source>
        <dbReference type="Proteomes" id="UP001419268"/>
    </source>
</evidence>
<keyword evidence="3" id="KW-1185">Reference proteome</keyword>
<reference evidence="2 3" key="1">
    <citation type="submission" date="2024-01" db="EMBL/GenBank/DDBJ databases">
        <title>Genome assemblies of Stephania.</title>
        <authorList>
            <person name="Yang L."/>
        </authorList>
    </citation>
    <scope>NUCLEOTIDE SEQUENCE [LARGE SCALE GENOMIC DNA]</scope>
    <source>
        <strain evidence="2">JXDWG</strain>
        <tissue evidence="2">Leaf</tissue>
    </source>
</reference>
<dbReference type="EMBL" id="JBBNAG010000005">
    <property type="protein sequence ID" value="KAK9133187.1"/>
    <property type="molecule type" value="Genomic_DNA"/>
</dbReference>
<dbReference type="Proteomes" id="UP001419268">
    <property type="component" value="Unassembled WGS sequence"/>
</dbReference>
<name>A0AAP0JHV4_9MAGN</name>